<protein>
    <submittedName>
        <fullName evidence="9">Site-specific DNA recombinase</fullName>
    </submittedName>
</protein>
<accession>A0A1Y6D4P9</accession>
<evidence type="ECO:0000313" key="10">
    <source>
        <dbReference type="Proteomes" id="UP000192923"/>
    </source>
</evidence>
<dbReference type="PROSITE" id="PS00397">
    <property type="entry name" value="RECOMBINASES_1"/>
    <property type="match status" value="1"/>
</dbReference>
<dbReference type="FunFam" id="3.40.50.1390:FF:000001">
    <property type="entry name" value="DNA recombinase"/>
    <property type="match status" value="1"/>
</dbReference>
<dbReference type="OrthoDB" id="9797501at2"/>
<dbReference type="SUPFAM" id="SSF53041">
    <property type="entry name" value="Resolvase-like"/>
    <property type="match status" value="1"/>
</dbReference>
<dbReference type="PANTHER" id="PTHR30461">
    <property type="entry name" value="DNA-INVERTASE FROM LAMBDOID PROPHAGE"/>
    <property type="match status" value="1"/>
</dbReference>
<dbReference type="InterPro" id="IPR050639">
    <property type="entry name" value="SSR_resolvase"/>
</dbReference>
<dbReference type="GO" id="GO:0000150">
    <property type="term" value="F:DNA strand exchange activity"/>
    <property type="evidence" value="ECO:0007669"/>
    <property type="project" value="UniProtKB-KW"/>
</dbReference>
<dbReference type="InterPro" id="IPR006118">
    <property type="entry name" value="Recombinase_CS"/>
</dbReference>
<proteinExistence type="inferred from homology"/>
<dbReference type="Gene3D" id="1.10.10.60">
    <property type="entry name" value="Homeodomain-like"/>
    <property type="match status" value="1"/>
</dbReference>
<organism evidence="9 10">
    <name type="scientific">Methylomagnum ishizawai</name>
    <dbReference type="NCBI Taxonomy" id="1760988"/>
    <lineage>
        <taxon>Bacteria</taxon>
        <taxon>Pseudomonadati</taxon>
        <taxon>Pseudomonadota</taxon>
        <taxon>Gammaproteobacteria</taxon>
        <taxon>Methylococcales</taxon>
        <taxon>Methylococcaceae</taxon>
        <taxon>Methylomagnum</taxon>
    </lineage>
</organism>
<dbReference type="Pfam" id="PF00239">
    <property type="entry name" value="Resolvase"/>
    <property type="match status" value="1"/>
</dbReference>
<dbReference type="GO" id="GO:0003677">
    <property type="term" value="F:DNA binding"/>
    <property type="evidence" value="ECO:0007669"/>
    <property type="project" value="UniProtKB-KW"/>
</dbReference>
<evidence type="ECO:0000256" key="4">
    <source>
        <dbReference type="ARBA" id="ARBA00023125"/>
    </source>
</evidence>
<keyword evidence="10" id="KW-1185">Reference proteome</keyword>
<dbReference type="RefSeq" id="WP_085216928.1">
    <property type="nucleotide sequence ID" value="NZ_FXAM01000008.1"/>
</dbReference>
<reference evidence="9 10" key="1">
    <citation type="submission" date="2016-12" db="EMBL/GenBank/DDBJ databases">
        <authorList>
            <person name="Song W.-J."/>
            <person name="Kurnit D.M."/>
        </authorList>
    </citation>
    <scope>NUCLEOTIDE SEQUENCE [LARGE SCALE GENOMIC DNA]</scope>
    <source>
        <strain evidence="9 10">175</strain>
    </source>
</reference>
<dbReference type="EMBL" id="FXAM01000008">
    <property type="protein sequence ID" value="SMF97928.1"/>
    <property type="molecule type" value="Genomic_DNA"/>
</dbReference>
<dbReference type="STRING" id="1760988.SAMN02949497_0326"/>
<dbReference type="CDD" id="cd00569">
    <property type="entry name" value="HTH_Hin_like"/>
    <property type="match status" value="1"/>
</dbReference>
<dbReference type="PANTHER" id="PTHR30461:SF2">
    <property type="entry name" value="SERINE RECOMBINASE PINE-RELATED"/>
    <property type="match status" value="1"/>
</dbReference>
<dbReference type="Proteomes" id="UP000192923">
    <property type="component" value="Unassembled WGS sequence"/>
</dbReference>
<feature type="domain" description="Resolvase/invertase-type recombinase catalytic" evidence="8">
    <location>
        <begin position="1"/>
        <end position="134"/>
    </location>
</feature>
<evidence type="ECO:0000256" key="2">
    <source>
        <dbReference type="ARBA" id="ARBA00022908"/>
    </source>
</evidence>
<dbReference type="Gene3D" id="3.40.50.1390">
    <property type="entry name" value="Resolvase, N-terminal catalytic domain"/>
    <property type="match status" value="1"/>
</dbReference>
<keyword evidence="2" id="KW-0229">DNA integration</keyword>
<evidence type="ECO:0000313" key="9">
    <source>
        <dbReference type="EMBL" id="SMF97928.1"/>
    </source>
</evidence>
<comment type="similarity">
    <text evidence="1">Belongs to the site-specific recombinase resolvase family.</text>
</comment>
<dbReference type="PROSITE" id="PS51736">
    <property type="entry name" value="RECOMBINASES_3"/>
    <property type="match status" value="1"/>
</dbReference>
<dbReference type="Pfam" id="PF02796">
    <property type="entry name" value="HTH_7"/>
    <property type="match status" value="1"/>
</dbReference>
<gene>
    <name evidence="9" type="ORF">SAMN02949497_0326</name>
</gene>
<dbReference type="InterPro" id="IPR006119">
    <property type="entry name" value="Resolv_N"/>
</dbReference>
<sequence length="183" mass="19935">MKIGYARVSTDDQNPDLQLTALKAAGCERVFTDKATGASAKRPQLTRCLAALAAGDTLTVWKLDRLGRSLGDLIALMDDLKAREVAFQSLTESIDTTTPTGRAMWQMVGILAELERSLIRERTQAGRAAAVARGVKMGRKPKLTAQQVAHARALLDQGELHDSIAKSLGVSRRTLYRALRDFS</sequence>
<keyword evidence="4" id="KW-0238">DNA-binding</keyword>
<dbReference type="SUPFAM" id="SSF46689">
    <property type="entry name" value="Homeodomain-like"/>
    <property type="match status" value="1"/>
</dbReference>
<dbReference type="InterPro" id="IPR006120">
    <property type="entry name" value="Resolvase_HTH_dom"/>
</dbReference>
<dbReference type="SMART" id="SM00857">
    <property type="entry name" value="Resolvase"/>
    <property type="match status" value="1"/>
</dbReference>
<feature type="active site" description="O-(5'-phospho-DNA)-serine intermediate" evidence="6 7">
    <location>
        <position position="9"/>
    </location>
</feature>
<dbReference type="AlphaFoldDB" id="A0A1Y6D4P9"/>
<name>A0A1Y6D4P9_9GAMM</name>
<dbReference type="CDD" id="cd03768">
    <property type="entry name" value="SR_ResInv"/>
    <property type="match status" value="1"/>
</dbReference>
<dbReference type="InterPro" id="IPR009057">
    <property type="entry name" value="Homeodomain-like_sf"/>
</dbReference>
<evidence type="ECO:0000256" key="5">
    <source>
        <dbReference type="ARBA" id="ARBA00023172"/>
    </source>
</evidence>
<keyword evidence="5" id="KW-0233">DNA recombination</keyword>
<keyword evidence="3" id="KW-0230">DNA invertase</keyword>
<evidence type="ECO:0000256" key="7">
    <source>
        <dbReference type="PROSITE-ProRule" id="PRU10137"/>
    </source>
</evidence>
<evidence type="ECO:0000256" key="1">
    <source>
        <dbReference type="ARBA" id="ARBA00009913"/>
    </source>
</evidence>
<dbReference type="InterPro" id="IPR036162">
    <property type="entry name" value="Resolvase-like_N_sf"/>
</dbReference>
<dbReference type="GO" id="GO:0015074">
    <property type="term" value="P:DNA integration"/>
    <property type="evidence" value="ECO:0007669"/>
    <property type="project" value="UniProtKB-KW"/>
</dbReference>
<evidence type="ECO:0000256" key="3">
    <source>
        <dbReference type="ARBA" id="ARBA00023100"/>
    </source>
</evidence>
<evidence type="ECO:0000259" key="8">
    <source>
        <dbReference type="PROSITE" id="PS51736"/>
    </source>
</evidence>
<evidence type="ECO:0000256" key="6">
    <source>
        <dbReference type="PIRSR" id="PIRSR606118-50"/>
    </source>
</evidence>